<reference evidence="1 2" key="1">
    <citation type="submission" date="2024-11" db="EMBL/GenBank/DDBJ databases">
        <title>A near-complete genome assembly of Cinchona calisaya.</title>
        <authorList>
            <person name="Lian D.C."/>
            <person name="Zhao X.W."/>
            <person name="Wei L."/>
        </authorList>
    </citation>
    <scope>NUCLEOTIDE SEQUENCE [LARGE SCALE GENOMIC DNA]</scope>
    <source>
        <tissue evidence="1">Nenye</tissue>
    </source>
</reference>
<proteinExistence type="predicted"/>
<accession>A0ABD2XSF5</accession>
<keyword evidence="2" id="KW-1185">Reference proteome</keyword>
<dbReference type="EMBL" id="JBJUIK010000017">
    <property type="protein sequence ID" value="KAL3498087.1"/>
    <property type="molecule type" value="Genomic_DNA"/>
</dbReference>
<evidence type="ECO:0000313" key="1">
    <source>
        <dbReference type="EMBL" id="KAL3498087.1"/>
    </source>
</evidence>
<sequence length="114" mass="13006">MVWLQACSTVSRAIKATTIQIKGKAVAAENSGPDQILDKGMSQFTPNRGTNNWSYNATRVQGQTEVVAPRPRFTKYCQSGFTTFSSMRDWHRMRFADMMRMQNLQNILNRDLPT</sequence>
<dbReference type="AlphaFoldDB" id="A0ABD2XSF5"/>
<name>A0ABD2XSF5_9GENT</name>
<organism evidence="1 2">
    <name type="scientific">Cinchona calisaya</name>
    <dbReference type="NCBI Taxonomy" id="153742"/>
    <lineage>
        <taxon>Eukaryota</taxon>
        <taxon>Viridiplantae</taxon>
        <taxon>Streptophyta</taxon>
        <taxon>Embryophyta</taxon>
        <taxon>Tracheophyta</taxon>
        <taxon>Spermatophyta</taxon>
        <taxon>Magnoliopsida</taxon>
        <taxon>eudicotyledons</taxon>
        <taxon>Gunneridae</taxon>
        <taxon>Pentapetalae</taxon>
        <taxon>asterids</taxon>
        <taxon>lamiids</taxon>
        <taxon>Gentianales</taxon>
        <taxon>Rubiaceae</taxon>
        <taxon>Cinchonoideae</taxon>
        <taxon>Cinchoneae</taxon>
        <taxon>Cinchona</taxon>
    </lineage>
</organism>
<gene>
    <name evidence="1" type="ORF">ACH5RR_040819</name>
</gene>
<protein>
    <submittedName>
        <fullName evidence="1">Uncharacterized protein</fullName>
    </submittedName>
</protein>
<dbReference type="Proteomes" id="UP001630127">
    <property type="component" value="Unassembled WGS sequence"/>
</dbReference>
<evidence type="ECO:0000313" key="2">
    <source>
        <dbReference type="Proteomes" id="UP001630127"/>
    </source>
</evidence>
<comment type="caution">
    <text evidence="1">The sequence shown here is derived from an EMBL/GenBank/DDBJ whole genome shotgun (WGS) entry which is preliminary data.</text>
</comment>